<name>A0A4S8IN61_MUSBA</name>
<dbReference type="CDD" id="cd00118">
    <property type="entry name" value="LysM"/>
    <property type="match status" value="1"/>
</dbReference>
<feature type="region of interest" description="Disordered" evidence="1">
    <location>
        <begin position="43"/>
        <end position="70"/>
    </location>
</feature>
<dbReference type="PROSITE" id="PS51782">
    <property type="entry name" value="LYSM"/>
    <property type="match status" value="1"/>
</dbReference>
<keyword evidence="2" id="KW-1133">Transmembrane helix</keyword>
<dbReference type="InterPro" id="IPR018392">
    <property type="entry name" value="LysM"/>
</dbReference>
<keyword evidence="5" id="KW-1185">Reference proteome</keyword>
<dbReference type="PANTHER" id="PTHR33734:SF26">
    <property type="entry name" value="LYSM DOMAIN-CONTAINING PROTEIN"/>
    <property type="match status" value="1"/>
</dbReference>
<dbReference type="Gene3D" id="3.10.350.10">
    <property type="entry name" value="LysM domain"/>
    <property type="match status" value="1"/>
</dbReference>
<gene>
    <name evidence="4" type="ORF">C4D60_Mb06t15170</name>
</gene>
<evidence type="ECO:0000256" key="1">
    <source>
        <dbReference type="SAM" id="MobiDB-lite"/>
    </source>
</evidence>
<evidence type="ECO:0000256" key="2">
    <source>
        <dbReference type="SAM" id="Phobius"/>
    </source>
</evidence>
<evidence type="ECO:0000259" key="3">
    <source>
        <dbReference type="PROSITE" id="PS51782"/>
    </source>
</evidence>
<feature type="transmembrane region" description="Helical" evidence="2">
    <location>
        <begin position="20"/>
        <end position="38"/>
    </location>
</feature>
<evidence type="ECO:0000313" key="5">
    <source>
        <dbReference type="Proteomes" id="UP000317650"/>
    </source>
</evidence>
<feature type="domain" description="LysM" evidence="3">
    <location>
        <begin position="112"/>
        <end position="155"/>
    </location>
</feature>
<feature type="compositionally biased region" description="Pro residues" evidence="1">
    <location>
        <begin position="45"/>
        <end position="59"/>
    </location>
</feature>
<dbReference type="Proteomes" id="UP000317650">
    <property type="component" value="Chromosome 6"/>
</dbReference>
<proteinExistence type="predicted"/>
<dbReference type="SMART" id="SM00257">
    <property type="entry name" value="LysM"/>
    <property type="match status" value="1"/>
</dbReference>
<keyword evidence="2" id="KW-0472">Membrane</keyword>
<comment type="caution">
    <text evidence="4">The sequence shown here is derived from an EMBL/GenBank/DDBJ whole genome shotgun (WGS) entry which is preliminary data.</text>
</comment>
<accession>A0A4S8IN61</accession>
<evidence type="ECO:0000313" key="4">
    <source>
        <dbReference type="EMBL" id="THU49970.1"/>
    </source>
</evidence>
<dbReference type="Pfam" id="PF01476">
    <property type="entry name" value="LysM"/>
    <property type="match status" value="1"/>
</dbReference>
<organism evidence="4 5">
    <name type="scientific">Musa balbisiana</name>
    <name type="common">Banana</name>
    <dbReference type="NCBI Taxonomy" id="52838"/>
    <lineage>
        <taxon>Eukaryota</taxon>
        <taxon>Viridiplantae</taxon>
        <taxon>Streptophyta</taxon>
        <taxon>Embryophyta</taxon>
        <taxon>Tracheophyta</taxon>
        <taxon>Spermatophyta</taxon>
        <taxon>Magnoliopsida</taxon>
        <taxon>Liliopsida</taxon>
        <taxon>Zingiberales</taxon>
        <taxon>Musaceae</taxon>
        <taxon>Musa</taxon>
    </lineage>
</organism>
<protein>
    <recommendedName>
        <fullName evidence="3">LysM domain-containing protein</fullName>
    </recommendedName>
</protein>
<dbReference type="InterPro" id="IPR036779">
    <property type="entry name" value="LysM_dom_sf"/>
</dbReference>
<dbReference type="SUPFAM" id="SSF54106">
    <property type="entry name" value="LysM domain"/>
    <property type="match status" value="1"/>
</dbReference>
<keyword evidence="2" id="KW-0812">Transmembrane</keyword>
<dbReference type="AlphaFoldDB" id="A0A4S8IN61"/>
<dbReference type="PANTHER" id="PTHR33734">
    <property type="entry name" value="LYSM DOMAIN-CONTAINING GPI-ANCHORED PROTEIN 2"/>
    <property type="match status" value="1"/>
</dbReference>
<reference evidence="4 5" key="1">
    <citation type="journal article" date="2019" name="Nat. Plants">
        <title>Genome sequencing of Musa balbisiana reveals subgenome evolution and function divergence in polyploid bananas.</title>
        <authorList>
            <person name="Yao X."/>
        </authorList>
    </citation>
    <scope>NUCLEOTIDE SEQUENCE [LARGE SCALE GENOMIC DNA]</scope>
    <source>
        <strain evidence="5">cv. DH-PKW</strain>
        <tissue evidence="4">Leaves</tissue>
    </source>
</reference>
<sequence>MAEPPPPSPGGDDDGSKDAAIAKMAGFVVFSGIAVNIFRAFSPKPLEPQAPSPPPPSPTPSTFQEISSKVKPLVTFSPNQAGNLETPFLLVNSGSQETTGDERLGSKPSSGREIEIVRGDTLWGLSRKYGVSINAIKEANGIQGDTIYAGKKLIIP</sequence>
<dbReference type="EMBL" id="PYDT01000009">
    <property type="protein sequence ID" value="THU49970.1"/>
    <property type="molecule type" value="Genomic_DNA"/>
</dbReference>